<dbReference type="AlphaFoldDB" id="A0A2H1YIT5"/>
<organism evidence="3 4">
    <name type="scientific">Tenacibaculum piscium</name>
    <dbReference type="NCBI Taxonomy" id="1458515"/>
    <lineage>
        <taxon>Bacteria</taxon>
        <taxon>Pseudomonadati</taxon>
        <taxon>Bacteroidota</taxon>
        <taxon>Flavobacteriia</taxon>
        <taxon>Flavobacteriales</taxon>
        <taxon>Flavobacteriaceae</taxon>
        <taxon>Tenacibaculum</taxon>
    </lineage>
</organism>
<evidence type="ECO:0008006" key="5">
    <source>
        <dbReference type="Google" id="ProtNLM"/>
    </source>
</evidence>
<feature type="compositionally biased region" description="Basic and acidic residues" evidence="1">
    <location>
        <begin position="81"/>
        <end position="98"/>
    </location>
</feature>
<evidence type="ECO:0000256" key="2">
    <source>
        <dbReference type="SAM" id="SignalP"/>
    </source>
</evidence>
<feature type="chain" id="PRO_5013857094" description="DUF4890 domain-containing protein" evidence="2">
    <location>
        <begin position="21"/>
        <end position="150"/>
    </location>
</feature>
<name>A0A2H1YIT5_9FLAO</name>
<feature type="region of interest" description="Disordered" evidence="1">
    <location>
        <begin position="72"/>
        <end position="98"/>
    </location>
</feature>
<accession>A0A2H1YIT5</accession>
<gene>
    <name evidence="3" type="ORF">TNO020_440106</name>
</gene>
<dbReference type="Proteomes" id="UP000234211">
    <property type="component" value="Unassembled WGS sequence"/>
</dbReference>
<dbReference type="RefSeq" id="WP_101917965.1">
    <property type="nucleotide sequence ID" value="NZ_OENF01000039.1"/>
</dbReference>
<evidence type="ECO:0000313" key="3">
    <source>
        <dbReference type="EMBL" id="SOS75330.1"/>
    </source>
</evidence>
<dbReference type="EMBL" id="OENF01000039">
    <property type="protein sequence ID" value="SOS75330.1"/>
    <property type="molecule type" value="Genomic_DNA"/>
</dbReference>
<dbReference type="OrthoDB" id="956918at2"/>
<proteinExistence type="predicted"/>
<feature type="region of interest" description="Disordered" evidence="1">
    <location>
        <begin position="125"/>
        <end position="150"/>
    </location>
</feature>
<feature type="compositionally biased region" description="Basic residues" evidence="1">
    <location>
        <begin position="130"/>
        <end position="150"/>
    </location>
</feature>
<keyword evidence="2" id="KW-0732">Signal</keyword>
<evidence type="ECO:0000313" key="4">
    <source>
        <dbReference type="Proteomes" id="UP000234211"/>
    </source>
</evidence>
<feature type="signal peptide" evidence="2">
    <location>
        <begin position="1"/>
        <end position="20"/>
    </location>
</feature>
<sequence length="150" mass="17479">MKKIITVLVFAIGFTLTTQAQHGKRNHGNKEKLTVAQKTTLAVKKMALKLDLTASQQREITPLLADEIAKRKENHQKRKAIKESGEKRNELSANEIFDKKNDHLSTQIAFKAKMKRILNKEQYERFEKMNHRKKHNGRKNKKHLNQQKKG</sequence>
<evidence type="ECO:0000256" key="1">
    <source>
        <dbReference type="SAM" id="MobiDB-lite"/>
    </source>
</evidence>
<keyword evidence="4" id="KW-1185">Reference proteome</keyword>
<protein>
    <recommendedName>
        <fullName evidence="5">DUF4890 domain-containing protein</fullName>
    </recommendedName>
</protein>
<reference evidence="4" key="1">
    <citation type="submission" date="2017-11" db="EMBL/GenBank/DDBJ databases">
        <authorList>
            <person name="Duchaud E."/>
        </authorList>
    </citation>
    <scope>NUCLEOTIDE SEQUENCE [LARGE SCALE GENOMIC DNA]</scope>
    <source>
        <strain evidence="4">Tenacibaculum sp. TNO020</strain>
    </source>
</reference>